<proteinExistence type="predicted"/>
<protein>
    <submittedName>
        <fullName evidence="2">Uncharacterized protein</fullName>
    </submittedName>
</protein>
<evidence type="ECO:0000256" key="1">
    <source>
        <dbReference type="SAM" id="MobiDB-lite"/>
    </source>
</evidence>
<organism evidence="2 3">
    <name type="scientific">Parelaphostrongylus tenuis</name>
    <name type="common">Meningeal worm</name>
    <dbReference type="NCBI Taxonomy" id="148309"/>
    <lineage>
        <taxon>Eukaryota</taxon>
        <taxon>Metazoa</taxon>
        <taxon>Ecdysozoa</taxon>
        <taxon>Nematoda</taxon>
        <taxon>Chromadorea</taxon>
        <taxon>Rhabditida</taxon>
        <taxon>Rhabditina</taxon>
        <taxon>Rhabditomorpha</taxon>
        <taxon>Strongyloidea</taxon>
        <taxon>Metastrongylidae</taxon>
        <taxon>Parelaphostrongylus</taxon>
    </lineage>
</organism>
<dbReference type="EMBL" id="JAHQIW010004848">
    <property type="protein sequence ID" value="KAJ1364017.1"/>
    <property type="molecule type" value="Genomic_DNA"/>
</dbReference>
<evidence type="ECO:0000313" key="2">
    <source>
        <dbReference type="EMBL" id="KAJ1364017.1"/>
    </source>
</evidence>
<accession>A0AAD5QWG3</accession>
<reference evidence="2" key="1">
    <citation type="submission" date="2021-06" db="EMBL/GenBank/DDBJ databases">
        <title>Parelaphostrongylus tenuis whole genome reference sequence.</title>
        <authorList>
            <person name="Garwood T.J."/>
            <person name="Larsen P.A."/>
            <person name="Fountain-Jones N.M."/>
            <person name="Garbe J.R."/>
            <person name="Macchietto M.G."/>
            <person name="Kania S.A."/>
            <person name="Gerhold R.W."/>
            <person name="Richards J.E."/>
            <person name="Wolf T.M."/>
        </authorList>
    </citation>
    <scope>NUCLEOTIDE SEQUENCE</scope>
    <source>
        <strain evidence="2">MNPRO001-30</strain>
        <tissue evidence="2">Meninges</tissue>
    </source>
</reference>
<dbReference type="Proteomes" id="UP001196413">
    <property type="component" value="Unassembled WGS sequence"/>
</dbReference>
<feature type="region of interest" description="Disordered" evidence="1">
    <location>
        <begin position="71"/>
        <end position="99"/>
    </location>
</feature>
<dbReference type="AlphaFoldDB" id="A0AAD5QWG3"/>
<keyword evidence="3" id="KW-1185">Reference proteome</keyword>
<gene>
    <name evidence="2" type="ORF">KIN20_023999</name>
</gene>
<sequence length="99" mass="11258">MLSSSEEKADDRRSRYGRFRGHENDEIRWSNIKAVRWMWYRGPAQSLQTVGDGTTSGLNCLSKLLKHPPTYHKHTIDSTVPSKYLNPPPRSLPFGSSAV</sequence>
<comment type="caution">
    <text evidence="2">The sequence shown here is derived from an EMBL/GenBank/DDBJ whole genome shotgun (WGS) entry which is preliminary data.</text>
</comment>
<name>A0AAD5QWG3_PARTN</name>
<evidence type="ECO:0000313" key="3">
    <source>
        <dbReference type="Proteomes" id="UP001196413"/>
    </source>
</evidence>